<evidence type="ECO:0000313" key="2">
    <source>
        <dbReference type="EMBL" id="ACG45168.1"/>
    </source>
</evidence>
<proteinExistence type="evidence at transcript level"/>
<dbReference type="EMBL" id="EU973050">
    <property type="protein sequence ID" value="ACG45168.1"/>
    <property type="molecule type" value="mRNA"/>
</dbReference>
<dbReference type="AlphaFoldDB" id="B6U735"/>
<evidence type="ECO:0000256" key="1">
    <source>
        <dbReference type="SAM" id="Phobius"/>
    </source>
</evidence>
<keyword evidence="1" id="KW-0472">Membrane</keyword>
<sequence length="109" mass="12856">MYLYILKRQLHSLQVLVIHVWCCLKLLLWLLILEPRSTYPFHAELALCLDHVIIERLALVLHGCGRLGKGSMEQVRPLKFLYQDMQLSQGKKDCQVKYQPTYLPFDCNR</sequence>
<feature type="transmembrane region" description="Helical" evidence="1">
    <location>
        <begin position="12"/>
        <end position="32"/>
    </location>
</feature>
<organism evidence="2">
    <name type="scientific">Zea mays</name>
    <name type="common">Maize</name>
    <dbReference type="NCBI Taxonomy" id="4577"/>
    <lineage>
        <taxon>Eukaryota</taxon>
        <taxon>Viridiplantae</taxon>
        <taxon>Streptophyta</taxon>
        <taxon>Embryophyta</taxon>
        <taxon>Tracheophyta</taxon>
        <taxon>Spermatophyta</taxon>
        <taxon>Magnoliopsida</taxon>
        <taxon>Liliopsida</taxon>
        <taxon>Poales</taxon>
        <taxon>Poaceae</taxon>
        <taxon>PACMAD clade</taxon>
        <taxon>Panicoideae</taxon>
        <taxon>Andropogonodae</taxon>
        <taxon>Andropogoneae</taxon>
        <taxon>Tripsacinae</taxon>
        <taxon>Zea</taxon>
    </lineage>
</organism>
<evidence type="ECO:0000313" key="3">
    <source>
        <dbReference type="EMBL" id="ACR38289.1"/>
    </source>
</evidence>
<reference evidence="2" key="1">
    <citation type="journal article" date="2009" name="Plant Mol. Biol.">
        <title>Insights into corn genes derived from large-scale cDNA sequencing.</title>
        <authorList>
            <person name="Alexandrov N.N."/>
            <person name="Brover V.V."/>
            <person name="Freidin S."/>
            <person name="Troukhan M.E."/>
            <person name="Tatarinova T.V."/>
            <person name="Zhang H."/>
            <person name="Swaller T.J."/>
            <person name="Lu Y.P."/>
            <person name="Bouck J."/>
            <person name="Flavell R.B."/>
            <person name="Feldmann K.A."/>
        </authorList>
    </citation>
    <scope>NUCLEOTIDE SEQUENCE</scope>
</reference>
<keyword evidence="1" id="KW-1133">Transmembrane helix</keyword>
<accession>B6U735</accession>
<name>B6U735_MAIZE</name>
<reference evidence="3" key="2">
    <citation type="journal article" date="2009" name="PLoS Genet.">
        <title>Sequencing, mapping, and analysis of 27,455 maize full-length cDNAs.</title>
        <authorList>
            <person name="Soderlund C."/>
            <person name="Descour A."/>
            <person name="Kudrna D."/>
            <person name="Bomhoff M."/>
            <person name="Boyd L."/>
            <person name="Currie J."/>
            <person name="Angelova A."/>
            <person name="Collura K."/>
            <person name="Wissotski M."/>
            <person name="Ashley E."/>
            <person name="Morrow D."/>
            <person name="Fernandes J."/>
            <person name="Walbot V."/>
            <person name="Yu Y."/>
        </authorList>
    </citation>
    <scope>NUCLEOTIDE SEQUENCE</scope>
    <source>
        <strain evidence="3">B73</strain>
    </source>
</reference>
<keyword evidence="1" id="KW-0812">Transmembrane</keyword>
<protein>
    <submittedName>
        <fullName evidence="2">Uncharacterized protein</fullName>
    </submittedName>
</protein>
<dbReference type="EMBL" id="BT087936">
    <property type="protein sequence ID" value="ACR38289.1"/>
    <property type="molecule type" value="mRNA"/>
</dbReference>